<name>A0A6A5SQB6_9PLEO</name>
<reference evidence="1" key="1">
    <citation type="journal article" date="2020" name="Stud. Mycol.">
        <title>101 Dothideomycetes genomes: a test case for predicting lifestyles and emergence of pathogens.</title>
        <authorList>
            <person name="Haridas S."/>
            <person name="Albert R."/>
            <person name="Binder M."/>
            <person name="Bloem J."/>
            <person name="Labutti K."/>
            <person name="Salamov A."/>
            <person name="Andreopoulos B."/>
            <person name="Baker S."/>
            <person name="Barry K."/>
            <person name="Bills G."/>
            <person name="Bluhm B."/>
            <person name="Cannon C."/>
            <person name="Castanera R."/>
            <person name="Culley D."/>
            <person name="Daum C."/>
            <person name="Ezra D."/>
            <person name="Gonzalez J."/>
            <person name="Henrissat B."/>
            <person name="Kuo A."/>
            <person name="Liang C."/>
            <person name="Lipzen A."/>
            <person name="Lutzoni F."/>
            <person name="Magnuson J."/>
            <person name="Mondo S."/>
            <person name="Nolan M."/>
            <person name="Ohm R."/>
            <person name="Pangilinan J."/>
            <person name="Park H.-J."/>
            <person name="Ramirez L."/>
            <person name="Alfaro M."/>
            <person name="Sun H."/>
            <person name="Tritt A."/>
            <person name="Yoshinaga Y."/>
            <person name="Zwiers L.-H."/>
            <person name="Turgeon B."/>
            <person name="Goodwin S."/>
            <person name="Spatafora J."/>
            <person name="Crous P."/>
            <person name="Grigoriev I."/>
        </authorList>
    </citation>
    <scope>NUCLEOTIDE SEQUENCE</scope>
    <source>
        <strain evidence="1">CBS 161.51</strain>
    </source>
</reference>
<dbReference type="OrthoDB" id="3794622at2759"/>
<organism evidence="1 2">
    <name type="scientific">Clathrospora elynae</name>
    <dbReference type="NCBI Taxonomy" id="706981"/>
    <lineage>
        <taxon>Eukaryota</taxon>
        <taxon>Fungi</taxon>
        <taxon>Dikarya</taxon>
        <taxon>Ascomycota</taxon>
        <taxon>Pezizomycotina</taxon>
        <taxon>Dothideomycetes</taxon>
        <taxon>Pleosporomycetidae</taxon>
        <taxon>Pleosporales</taxon>
        <taxon>Diademaceae</taxon>
        <taxon>Clathrospora</taxon>
    </lineage>
</organism>
<keyword evidence="2" id="KW-1185">Reference proteome</keyword>
<accession>A0A6A5SQB6</accession>
<dbReference type="EMBL" id="ML976041">
    <property type="protein sequence ID" value="KAF1941932.1"/>
    <property type="molecule type" value="Genomic_DNA"/>
</dbReference>
<protein>
    <submittedName>
        <fullName evidence="1">Uncharacterized protein</fullName>
    </submittedName>
</protein>
<evidence type="ECO:0000313" key="2">
    <source>
        <dbReference type="Proteomes" id="UP000800038"/>
    </source>
</evidence>
<gene>
    <name evidence="1" type="ORF">EJ02DRAFT_454771</name>
</gene>
<dbReference type="Proteomes" id="UP000800038">
    <property type="component" value="Unassembled WGS sequence"/>
</dbReference>
<dbReference type="AlphaFoldDB" id="A0A6A5SQB6"/>
<proteinExistence type="predicted"/>
<evidence type="ECO:0000313" key="1">
    <source>
        <dbReference type="EMBL" id="KAF1941932.1"/>
    </source>
</evidence>
<sequence>MSPIFLRNQAAREAARAFYRLAPAYVESLQPRIVDEYSTVDNFGLGLTPRACITSITIFIDATCIVYRELPSNKH</sequence>